<dbReference type="GeneID" id="8856047"/>
<proteinExistence type="predicted"/>
<dbReference type="InParanoid" id="D2VP51"/>
<dbReference type="AlphaFoldDB" id="D2VP51"/>
<feature type="compositionally biased region" description="Low complexity" evidence="1">
    <location>
        <begin position="112"/>
        <end position="122"/>
    </location>
</feature>
<evidence type="ECO:0000313" key="3">
    <source>
        <dbReference type="Proteomes" id="UP000006671"/>
    </source>
</evidence>
<name>D2VP51_NAEGR</name>
<feature type="region of interest" description="Disordered" evidence="1">
    <location>
        <begin position="223"/>
        <end position="322"/>
    </location>
</feature>
<keyword evidence="3" id="KW-1185">Reference proteome</keyword>
<feature type="region of interest" description="Disordered" evidence="1">
    <location>
        <begin position="29"/>
        <end position="61"/>
    </location>
</feature>
<protein>
    <submittedName>
        <fullName evidence="2">Uncharacterized protein</fullName>
    </submittedName>
</protein>
<dbReference type="EMBL" id="GG738886">
    <property type="protein sequence ID" value="EFC41297.1"/>
    <property type="molecule type" value="Genomic_DNA"/>
</dbReference>
<feature type="compositionally biased region" description="Low complexity" evidence="1">
    <location>
        <begin position="302"/>
        <end position="318"/>
    </location>
</feature>
<dbReference type="VEuPathDB" id="AmoebaDB:NAEGRDRAFT_80711"/>
<reference evidence="2 3" key="1">
    <citation type="journal article" date="2010" name="Cell">
        <title>The genome of Naegleria gruberi illuminates early eukaryotic versatility.</title>
        <authorList>
            <person name="Fritz-Laylin L.K."/>
            <person name="Prochnik S.E."/>
            <person name="Ginger M.L."/>
            <person name="Dacks J.B."/>
            <person name="Carpenter M.L."/>
            <person name="Field M.C."/>
            <person name="Kuo A."/>
            <person name="Paredez A."/>
            <person name="Chapman J."/>
            <person name="Pham J."/>
            <person name="Shu S."/>
            <person name="Neupane R."/>
            <person name="Cipriano M."/>
            <person name="Mancuso J."/>
            <person name="Tu H."/>
            <person name="Salamov A."/>
            <person name="Lindquist E."/>
            <person name="Shapiro H."/>
            <person name="Lucas S."/>
            <person name="Grigoriev I.V."/>
            <person name="Cande W.Z."/>
            <person name="Fulton C."/>
            <person name="Rokhsar D.S."/>
            <person name="Dawson S.C."/>
        </authorList>
    </citation>
    <scope>NUCLEOTIDE SEQUENCE [LARGE SCALE GENOMIC DNA]</scope>
    <source>
        <strain evidence="2 3">NEG-M</strain>
    </source>
</reference>
<evidence type="ECO:0000313" key="2">
    <source>
        <dbReference type="EMBL" id="EFC41297.1"/>
    </source>
</evidence>
<feature type="compositionally biased region" description="Low complexity" evidence="1">
    <location>
        <begin position="95"/>
        <end position="105"/>
    </location>
</feature>
<dbReference type="OMA" id="KYPYLEC"/>
<evidence type="ECO:0000256" key="1">
    <source>
        <dbReference type="SAM" id="MobiDB-lite"/>
    </source>
</evidence>
<accession>D2VP51</accession>
<dbReference type="KEGG" id="ngr:NAEGRDRAFT_80711"/>
<dbReference type="RefSeq" id="XP_002674041.1">
    <property type="nucleotide sequence ID" value="XM_002673995.1"/>
</dbReference>
<feature type="compositionally biased region" description="Polar residues" evidence="1">
    <location>
        <begin position="234"/>
        <end position="277"/>
    </location>
</feature>
<sequence length="868" mass="98336">MFSSSSSSSSNNRRLPLAILFHTPPNPLIQQQLPPTLSPNVSSNSSIRINSPLTSSSLSSTTTNIMSNISSSTNSSIHTSTPSFSSSSSFTPSLNSLSFSSSNPNPLKPRSRSNSNSSSVSNGGLHEFVSSPTAEEVEIENDEEKRKRTKSMASLAKQLKKISNQPGETINQPISSESSVIANTPQKVEKVEETPSETIVVGLKRRVSSFLFRKSLNQETLSANGGSFRIPAASSPSRKSLNVISNTNPNESNTYTSSSPQFGKATVSNNNQSNPIQRTNSKTRSFFTSKKKKHQSMEHEVSSNVSNKKNRHSSSSNVAGMCESPDTGSLFSFDIGTVDATTNTTSNDNVSSTDADCISNFGGNNQKSLVLEDLEHATPEEMGNIDSMRVKFLQFISNEFVRNPNTKGLPENDFLVKLYFMDFMYDGISLKISRKLTNLLSILHQIDSLCKFLLTKFDKHSQLWREIIEDQATSLKYPYLECIVTDTIENDVQRMSQSYWLTHQRLCKFLKETYEVYVKNNHKPLEQLDENQSHSTNLKKQIQLLCDMFFIDLEDQFMLFQAKNYKYIKKWIGEGVKNKTIPNQVIEIYKRDREHNEKMQNEFKIQAEDFTTKHVIDKDWKFMKYFSNELSHHWFLTYSQLGKLANWNSFADFSSDNLNLRISKMIGYIDQPIEQVAKSFNYDNHLQYQFKNMKWSSYNTIDDSNSLLKYPSVLMSGVYESGSIFSSRNMQLVFSSKSSFVGEELTEMQTIFKSCETVKEKSKKDIIKIKMPLLGIRILLKIDENRTRVTELRFSNLGGFLNSKIVIFNPISTKKSCLETYNSLLSAIAAHEGKGMPSSQDNNLMRLWVDYCNHYAGINVVEKYKSIR</sequence>
<organism evidence="3">
    <name type="scientific">Naegleria gruberi</name>
    <name type="common">Amoeba</name>
    <dbReference type="NCBI Taxonomy" id="5762"/>
    <lineage>
        <taxon>Eukaryota</taxon>
        <taxon>Discoba</taxon>
        <taxon>Heterolobosea</taxon>
        <taxon>Tetramitia</taxon>
        <taxon>Eutetramitia</taxon>
        <taxon>Vahlkampfiidae</taxon>
        <taxon>Naegleria</taxon>
    </lineage>
</organism>
<dbReference type="Proteomes" id="UP000006671">
    <property type="component" value="Unassembled WGS sequence"/>
</dbReference>
<feature type="compositionally biased region" description="Low complexity" evidence="1">
    <location>
        <begin position="278"/>
        <end position="288"/>
    </location>
</feature>
<gene>
    <name evidence="2" type="ORF">NAEGRDRAFT_80711</name>
</gene>
<dbReference type="OrthoDB" id="10411712at2759"/>
<feature type="region of interest" description="Disordered" evidence="1">
    <location>
        <begin position="95"/>
        <end position="152"/>
    </location>
</feature>